<evidence type="ECO:0000313" key="2">
    <source>
        <dbReference type="EMBL" id="GEM40827.1"/>
    </source>
</evidence>
<evidence type="ECO:0000313" key="3">
    <source>
        <dbReference type="Proteomes" id="UP000321424"/>
    </source>
</evidence>
<dbReference type="Gene3D" id="1.10.260.40">
    <property type="entry name" value="lambda repressor-like DNA-binding domains"/>
    <property type="match status" value="1"/>
</dbReference>
<dbReference type="CDD" id="cd00093">
    <property type="entry name" value="HTH_XRE"/>
    <property type="match status" value="1"/>
</dbReference>
<proteinExistence type="predicted"/>
<feature type="domain" description="HTH cro/C1-type" evidence="1">
    <location>
        <begin position="12"/>
        <end position="69"/>
    </location>
</feature>
<dbReference type="GO" id="GO:0003677">
    <property type="term" value="F:DNA binding"/>
    <property type="evidence" value="ECO:0007669"/>
    <property type="project" value="InterPro"/>
</dbReference>
<reference evidence="2 3" key="1">
    <citation type="submission" date="2019-07" db="EMBL/GenBank/DDBJ databases">
        <title>Whole genome shotgun sequence of Nocardia ninae NBRC 108245.</title>
        <authorList>
            <person name="Hosoyama A."/>
            <person name="Uohara A."/>
            <person name="Ohji S."/>
            <person name="Ichikawa N."/>
        </authorList>
    </citation>
    <scope>NUCLEOTIDE SEQUENCE [LARGE SCALE GENOMIC DNA]</scope>
    <source>
        <strain evidence="2 3">NBRC 108245</strain>
    </source>
</reference>
<dbReference type="OrthoDB" id="3213425at2"/>
<organism evidence="2 3">
    <name type="scientific">Nocardia ninae NBRC 108245</name>
    <dbReference type="NCBI Taxonomy" id="1210091"/>
    <lineage>
        <taxon>Bacteria</taxon>
        <taxon>Bacillati</taxon>
        <taxon>Actinomycetota</taxon>
        <taxon>Actinomycetes</taxon>
        <taxon>Mycobacteriales</taxon>
        <taxon>Nocardiaceae</taxon>
        <taxon>Nocardia</taxon>
    </lineage>
</organism>
<dbReference type="Proteomes" id="UP000321424">
    <property type="component" value="Unassembled WGS sequence"/>
</dbReference>
<keyword evidence="3" id="KW-1185">Reference proteome</keyword>
<gene>
    <name evidence="2" type="ORF">NN4_53460</name>
</gene>
<dbReference type="InterPro" id="IPR001387">
    <property type="entry name" value="Cro/C1-type_HTH"/>
</dbReference>
<name>A0A511ML21_9NOCA</name>
<dbReference type="SUPFAM" id="SSF47413">
    <property type="entry name" value="lambda repressor-like DNA-binding domains"/>
    <property type="match status" value="1"/>
</dbReference>
<accession>A0A511ML21</accession>
<evidence type="ECO:0000259" key="1">
    <source>
        <dbReference type="PROSITE" id="PS50943"/>
    </source>
</evidence>
<dbReference type="Pfam" id="PF13560">
    <property type="entry name" value="HTH_31"/>
    <property type="match status" value="1"/>
</dbReference>
<dbReference type="InterPro" id="IPR011990">
    <property type="entry name" value="TPR-like_helical_dom_sf"/>
</dbReference>
<sequence>MDPHAAVVGAQLHAAREAAGISLRGLATQIPFSKSALNYYESGERTPTADVIACYEKRFGQIRDPVDTLANLGRADVERRSFLRVGYSTAISASVLLPGWLVPAASDLSQKKSGNRHVGAADVAAVREMMRLFSQMDQRLGGGHGRTAIAQYLTSEVTSFLKGSFASAAVRRDMFAAAGEMAYLVGWMGFDNDEHSVAQRFFVASTKLAAEADDAPLVGHVLRAMAHQAVDLGHHRQGLQLAEASVEGARYRNACPRERALLKVVHAKALSAAGRRTESARALLRAEEDLAAASSSDTEPARVFFFSEASLAHETACSLRDAGDLSGAADQFELSVRKRQAKTFTRTHAVTLGYLGTVQARSGNLEQACATWKSALNAMAGVQSGRTRNVARGIRATVAPYLGRPIADIQEIDEQAADYLAAIGK</sequence>
<protein>
    <recommendedName>
        <fullName evidence="1">HTH cro/C1-type domain-containing protein</fullName>
    </recommendedName>
</protein>
<dbReference type="AlphaFoldDB" id="A0A511ML21"/>
<dbReference type="RefSeq" id="WP_147136805.1">
    <property type="nucleotide sequence ID" value="NZ_BJXA01000042.1"/>
</dbReference>
<dbReference type="PROSITE" id="PS50943">
    <property type="entry name" value="HTH_CROC1"/>
    <property type="match status" value="1"/>
</dbReference>
<dbReference type="InterPro" id="IPR010982">
    <property type="entry name" value="Lambda_DNA-bd_dom_sf"/>
</dbReference>
<dbReference type="Gene3D" id="1.25.40.10">
    <property type="entry name" value="Tetratricopeptide repeat domain"/>
    <property type="match status" value="1"/>
</dbReference>
<comment type="caution">
    <text evidence="2">The sequence shown here is derived from an EMBL/GenBank/DDBJ whole genome shotgun (WGS) entry which is preliminary data.</text>
</comment>
<dbReference type="EMBL" id="BJXA01000042">
    <property type="protein sequence ID" value="GEM40827.1"/>
    <property type="molecule type" value="Genomic_DNA"/>
</dbReference>